<dbReference type="InterPro" id="IPR018076">
    <property type="entry name" value="T2SS_GspF_dom"/>
</dbReference>
<gene>
    <name evidence="9" type="ORF">DJ010_05360</name>
</gene>
<dbReference type="PROSITE" id="PS50234">
    <property type="entry name" value="VWFA"/>
    <property type="match status" value="1"/>
</dbReference>
<dbReference type="PANTHER" id="PTHR35007">
    <property type="entry name" value="INTEGRAL MEMBRANE PROTEIN-RELATED"/>
    <property type="match status" value="1"/>
</dbReference>
<dbReference type="InterPro" id="IPR036465">
    <property type="entry name" value="vWFA_dom_sf"/>
</dbReference>
<evidence type="ECO:0000259" key="8">
    <source>
        <dbReference type="PROSITE" id="PS50234"/>
    </source>
</evidence>
<dbReference type="SMART" id="SM00327">
    <property type="entry name" value="VWA"/>
    <property type="match status" value="1"/>
</dbReference>
<proteinExistence type="predicted"/>
<dbReference type="Gene3D" id="1.20.81.30">
    <property type="entry name" value="Type II secretion system (T2SS), domain F"/>
    <property type="match status" value="1"/>
</dbReference>
<protein>
    <recommendedName>
        <fullName evidence="8">VWFA domain-containing protein</fullName>
    </recommendedName>
</protein>
<accession>A0A316TIB9</accession>
<organism evidence="9 10">
    <name type="scientific">Nocardioides silvaticus</name>
    <dbReference type="NCBI Taxonomy" id="2201891"/>
    <lineage>
        <taxon>Bacteria</taxon>
        <taxon>Bacillati</taxon>
        <taxon>Actinomycetota</taxon>
        <taxon>Actinomycetes</taxon>
        <taxon>Propionibacteriales</taxon>
        <taxon>Nocardioidaceae</taxon>
        <taxon>Nocardioides</taxon>
    </lineage>
</organism>
<feature type="transmembrane region" description="Helical" evidence="6">
    <location>
        <begin position="613"/>
        <end position="632"/>
    </location>
</feature>
<comment type="caution">
    <text evidence="9">The sequence shown here is derived from an EMBL/GenBank/DDBJ whole genome shotgun (WGS) entry which is preliminary data.</text>
</comment>
<keyword evidence="3 6" id="KW-0812">Transmembrane</keyword>
<feature type="transmembrane region" description="Helical" evidence="6">
    <location>
        <begin position="413"/>
        <end position="431"/>
    </location>
</feature>
<keyword evidence="5 6" id="KW-0472">Membrane</keyword>
<feature type="signal peptide" evidence="7">
    <location>
        <begin position="1"/>
        <end position="27"/>
    </location>
</feature>
<evidence type="ECO:0000256" key="6">
    <source>
        <dbReference type="SAM" id="Phobius"/>
    </source>
</evidence>
<dbReference type="InterPro" id="IPR042094">
    <property type="entry name" value="T2SS_GspF_sf"/>
</dbReference>
<feature type="transmembrane region" description="Helical" evidence="6">
    <location>
        <begin position="320"/>
        <end position="341"/>
    </location>
</feature>
<dbReference type="AlphaFoldDB" id="A0A316TIB9"/>
<dbReference type="EMBL" id="QGDD01000002">
    <property type="protein sequence ID" value="PWN03538.1"/>
    <property type="molecule type" value="Genomic_DNA"/>
</dbReference>
<keyword evidence="10" id="KW-1185">Reference proteome</keyword>
<feature type="domain" description="VWFA" evidence="8">
    <location>
        <begin position="86"/>
        <end position="258"/>
    </location>
</feature>
<dbReference type="Pfam" id="PF13519">
    <property type="entry name" value="VWA_2"/>
    <property type="match status" value="1"/>
</dbReference>
<evidence type="ECO:0000256" key="4">
    <source>
        <dbReference type="ARBA" id="ARBA00022989"/>
    </source>
</evidence>
<dbReference type="SUPFAM" id="SSF53300">
    <property type="entry name" value="vWA-like"/>
    <property type="match status" value="1"/>
</dbReference>
<name>A0A316TIB9_9ACTN</name>
<evidence type="ECO:0000256" key="5">
    <source>
        <dbReference type="ARBA" id="ARBA00023136"/>
    </source>
</evidence>
<comment type="subcellular location">
    <subcellularLocation>
        <location evidence="1">Cell membrane</location>
        <topology evidence="1">Multi-pass membrane protein</topology>
    </subcellularLocation>
</comment>
<feature type="transmembrane region" description="Helical" evidence="6">
    <location>
        <begin position="572"/>
        <end position="593"/>
    </location>
</feature>
<feature type="chain" id="PRO_5016359600" description="VWFA domain-containing protein" evidence="7">
    <location>
        <begin position="28"/>
        <end position="640"/>
    </location>
</feature>
<sequence length="640" mass="66715">MRRYLLALGSLLAALVVVALAPSTAWSADEEPTIAHVEATDDGLRVLVSIPADVDVDLAGVTGTLDSDTLDTAATPTGSDATVERTTVLAIDTSESMSRNGRFEAARDAATIFLQSVPDDVAVGIVTFDGTVTTPLEPTTDRAAAQAVVDGLALDKGTLLYDGVRAAVDLAGEEGQRSILVLSDGADTGETPLDDVTAAIEATATLVDVVSLDQQGKPKAVAALTELATAGQGSVIASDGGALADTFAAEAEVLAHQILVTAPLPDGFEAEEATVSITLPTPGGSLVASAFAKILDAPDEESGPTVAPVNPDNGWQVPSWALYLGIAVFGVGLVSVAVLLVPGKPQPMTIAERVSAYSRSTGRVVEAESPASEPVLTHAKAAAAGVLERNKDLENKMATRLAAAGSSFKPSEWVLVQVGVTAGAGMLGLLIGRGNLIVGILFVLAGYFVPGLYLSFKASRRRKAFSAALPESLQLMAGSLSAGLSLAQSVDTITREGPEPVASEFKRVLVESRIGVELEDAFDGVADRFDSDDFKWVVMAIRIQRQVGGNLAELLTTVAATMRERAYLRRQVNALAAEGKLSAIILIALPPGFLVFQLLTNREFVMPLFNEPLGIAMLFGATLWLAIGGFWMSRMIKVEV</sequence>
<dbReference type="Gene3D" id="3.40.50.410">
    <property type="entry name" value="von Willebrand factor, type A domain"/>
    <property type="match status" value="1"/>
</dbReference>
<reference evidence="9 10" key="1">
    <citation type="submission" date="2018-05" db="EMBL/GenBank/DDBJ databases">
        <title>Nocardioides silvaticus genome.</title>
        <authorList>
            <person name="Li C."/>
            <person name="Wang G."/>
        </authorList>
    </citation>
    <scope>NUCLEOTIDE SEQUENCE [LARGE SCALE GENOMIC DNA]</scope>
    <source>
        <strain evidence="9 10">CCTCC AB 2018079</strain>
    </source>
</reference>
<keyword evidence="7" id="KW-0732">Signal</keyword>
<evidence type="ECO:0000256" key="7">
    <source>
        <dbReference type="SAM" id="SignalP"/>
    </source>
</evidence>
<evidence type="ECO:0000256" key="3">
    <source>
        <dbReference type="ARBA" id="ARBA00022692"/>
    </source>
</evidence>
<dbReference type="Pfam" id="PF00482">
    <property type="entry name" value="T2SSF"/>
    <property type="match status" value="1"/>
</dbReference>
<dbReference type="InterPro" id="IPR002035">
    <property type="entry name" value="VWF_A"/>
</dbReference>
<evidence type="ECO:0000256" key="2">
    <source>
        <dbReference type="ARBA" id="ARBA00022475"/>
    </source>
</evidence>
<evidence type="ECO:0000313" key="10">
    <source>
        <dbReference type="Proteomes" id="UP000245507"/>
    </source>
</evidence>
<dbReference type="GO" id="GO:0005886">
    <property type="term" value="C:plasma membrane"/>
    <property type="evidence" value="ECO:0007669"/>
    <property type="project" value="UniProtKB-SubCell"/>
</dbReference>
<keyword evidence="4 6" id="KW-1133">Transmembrane helix</keyword>
<dbReference type="CDD" id="cd00198">
    <property type="entry name" value="vWFA"/>
    <property type="match status" value="1"/>
</dbReference>
<keyword evidence="2" id="KW-1003">Cell membrane</keyword>
<feature type="transmembrane region" description="Helical" evidence="6">
    <location>
        <begin position="437"/>
        <end position="456"/>
    </location>
</feature>
<dbReference type="PANTHER" id="PTHR35007:SF1">
    <property type="entry name" value="PILUS ASSEMBLY PROTEIN"/>
    <property type="match status" value="1"/>
</dbReference>
<dbReference type="Proteomes" id="UP000245507">
    <property type="component" value="Unassembled WGS sequence"/>
</dbReference>
<evidence type="ECO:0000256" key="1">
    <source>
        <dbReference type="ARBA" id="ARBA00004651"/>
    </source>
</evidence>
<evidence type="ECO:0000313" key="9">
    <source>
        <dbReference type="EMBL" id="PWN03538.1"/>
    </source>
</evidence>